<dbReference type="SMART" id="SM00369">
    <property type="entry name" value="LRR_TYP"/>
    <property type="match status" value="6"/>
</dbReference>
<dbReference type="Proteomes" id="UP000233220">
    <property type="component" value="Unplaced"/>
</dbReference>
<evidence type="ECO:0000256" key="1">
    <source>
        <dbReference type="ARBA" id="ARBA00004123"/>
    </source>
</evidence>
<sequence>MAAESGAGQQQSQEMMEVDRRVESEESGDEEGKRHSSGIVADLSEQSLKDGEERGEEDPAEEHELPVDMETINLDRDAEDVDLNHYRIGKIEGFETLCLRQNLIKCIENLEELQSLRELDLYDNQIKKIENLEALTELEILDISFNLLRNIEGVDKLTQLKKLFLVNNKISKIENLSNLHQLQMLELGSNRIRAIENIDTLTNLESLFLGKNKITKLQNLDALTNLTVLSMQSNRLTKIEGLQSLVNLRELYLSHNGIEVIEGLENNCQEDALPPEVYRRDLSIPKTEGPLLIRRSAVAVCLSALCPGCALKG</sequence>
<dbReference type="Ensembl" id="ENSSBOT00000001969.1">
    <property type="protein sequence ID" value="ENSSBOP00000000415.1"/>
    <property type="gene ID" value="ENSSBOG00000001483.1"/>
</dbReference>
<reference evidence="9" key="1">
    <citation type="submission" date="2025-08" db="UniProtKB">
        <authorList>
            <consortium name="Ensembl"/>
        </authorList>
    </citation>
    <scope>IDENTIFICATION</scope>
</reference>
<dbReference type="PROSITE" id="PS51450">
    <property type="entry name" value="LRR"/>
    <property type="match status" value="8"/>
</dbReference>
<dbReference type="Pfam" id="PF00560">
    <property type="entry name" value="LRR_1"/>
    <property type="match status" value="1"/>
</dbReference>
<evidence type="ECO:0000256" key="5">
    <source>
        <dbReference type="ARBA" id="ARBA00023460"/>
    </source>
</evidence>
<keyword evidence="10" id="KW-1185">Reference proteome</keyword>
<evidence type="ECO:0000256" key="8">
    <source>
        <dbReference type="SAM" id="MobiDB-lite"/>
    </source>
</evidence>
<dbReference type="AlphaFoldDB" id="A0A2K6RZ60"/>
<feature type="compositionally biased region" description="Basic and acidic residues" evidence="8">
    <location>
        <begin position="17"/>
        <end position="34"/>
    </location>
</feature>
<dbReference type="Gene3D" id="3.80.10.10">
    <property type="entry name" value="Ribonuclease Inhibitor"/>
    <property type="match status" value="1"/>
</dbReference>
<organism evidence="9 10">
    <name type="scientific">Saimiri boliviensis boliviensis</name>
    <name type="common">Bolivian squirrel monkey</name>
    <dbReference type="NCBI Taxonomy" id="39432"/>
    <lineage>
        <taxon>Eukaryota</taxon>
        <taxon>Metazoa</taxon>
        <taxon>Chordata</taxon>
        <taxon>Craniata</taxon>
        <taxon>Vertebrata</taxon>
        <taxon>Euteleostomi</taxon>
        <taxon>Mammalia</taxon>
        <taxon>Eutheria</taxon>
        <taxon>Euarchontoglires</taxon>
        <taxon>Primates</taxon>
        <taxon>Haplorrhini</taxon>
        <taxon>Platyrrhini</taxon>
        <taxon>Cebidae</taxon>
        <taxon>Saimiriinae</taxon>
        <taxon>Saimiri</taxon>
    </lineage>
</organism>
<dbReference type="InterPro" id="IPR050576">
    <property type="entry name" value="Cilia_flagella_integrity"/>
</dbReference>
<dbReference type="PANTHER" id="PTHR45973">
    <property type="entry name" value="PROTEIN PHOSPHATASE 1 REGULATORY SUBUNIT SDS22-RELATED"/>
    <property type="match status" value="1"/>
</dbReference>
<reference evidence="9" key="2">
    <citation type="submission" date="2025-09" db="UniProtKB">
        <authorList>
            <consortium name="Ensembl"/>
        </authorList>
    </citation>
    <scope>IDENTIFICATION</scope>
</reference>
<evidence type="ECO:0000256" key="4">
    <source>
        <dbReference type="ARBA" id="ARBA00023242"/>
    </source>
</evidence>
<dbReference type="InterPro" id="IPR025875">
    <property type="entry name" value="Leu-rich_rpt_4"/>
</dbReference>
<evidence type="ECO:0000256" key="2">
    <source>
        <dbReference type="ARBA" id="ARBA00022614"/>
    </source>
</evidence>
<proteinExistence type="inferred from homology"/>
<evidence type="ECO:0000313" key="10">
    <source>
        <dbReference type="Proteomes" id="UP000233220"/>
    </source>
</evidence>
<dbReference type="SUPFAM" id="SSF52058">
    <property type="entry name" value="L domain-like"/>
    <property type="match status" value="1"/>
</dbReference>
<evidence type="ECO:0000256" key="7">
    <source>
        <dbReference type="ARBA" id="ARBA00031020"/>
    </source>
</evidence>
<keyword evidence="2" id="KW-0433">Leucine-rich repeat</keyword>
<accession>A0A2K6RZ60</accession>
<dbReference type="InterPro" id="IPR032675">
    <property type="entry name" value="LRR_dom_sf"/>
</dbReference>
<dbReference type="Pfam" id="PF12799">
    <property type="entry name" value="LRR_4"/>
    <property type="match status" value="3"/>
</dbReference>
<dbReference type="SMART" id="SM00365">
    <property type="entry name" value="LRR_SD22"/>
    <property type="match status" value="8"/>
</dbReference>
<evidence type="ECO:0000256" key="3">
    <source>
        <dbReference type="ARBA" id="ARBA00022737"/>
    </source>
</evidence>
<dbReference type="PANTHER" id="PTHR45973:SF23">
    <property type="entry name" value="PROTEIN PHOSPHATASE 1 REGULATORY SUBUNIT 7"/>
    <property type="match status" value="1"/>
</dbReference>
<comment type="similarity">
    <text evidence="5">Belongs to the SDS22 family.</text>
</comment>
<dbReference type="InterPro" id="IPR001611">
    <property type="entry name" value="Leu-rich_rpt"/>
</dbReference>
<evidence type="ECO:0000313" key="9">
    <source>
        <dbReference type="Ensembl" id="ENSSBOP00000000415.1"/>
    </source>
</evidence>
<comment type="subcellular location">
    <subcellularLocation>
        <location evidence="1">Nucleus</location>
    </subcellularLocation>
</comment>
<feature type="compositionally biased region" description="Low complexity" evidence="8">
    <location>
        <begin position="1"/>
        <end position="15"/>
    </location>
</feature>
<dbReference type="FunFam" id="3.80.10.10:FF:000127">
    <property type="entry name" value="protein phosphatase 1 regulatory subunit 7 isoform X2"/>
    <property type="match status" value="1"/>
</dbReference>
<dbReference type="GeneTree" id="ENSGT00940000158551"/>
<feature type="region of interest" description="Disordered" evidence="8">
    <location>
        <begin position="1"/>
        <end position="65"/>
    </location>
</feature>
<evidence type="ECO:0000256" key="6">
    <source>
        <dbReference type="ARBA" id="ARBA00023476"/>
    </source>
</evidence>
<name>A0A2K6RZ60_SAIBB</name>
<protein>
    <recommendedName>
        <fullName evidence="6">Protein phosphatase 1 regulatory subunit 7</fullName>
    </recommendedName>
    <alternativeName>
        <fullName evidence="7">Protein phosphatase 1 regulatory subunit 22</fullName>
    </alternativeName>
</protein>
<dbReference type="InterPro" id="IPR003591">
    <property type="entry name" value="Leu-rich_rpt_typical-subtyp"/>
</dbReference>
<dbReference type="GO" id="GO:0005634">
    <property type="term" value="C:nucleus"/>
    <property type="evidence" value="ECO:0007669"/>
    <property type="project" value="UniProtKB-SubCell"/>
</dbReference>
<keyword evidence="3" id="KW-0677">Repeat</keyword>
<keyword evidence="4" id="KW-0539">Nucleus</keyword>